<reference evidence="2 3" key="1">
    <citation type="journal article" date="2012" name="Eukaryot. Cell">
        <title>Draft genome sequence of Wickerhamomyces ciferrii NRRL Y-1031 F-60-10.</title>
        <authorList>
            <person name="Schneider J."/>
            <person name="Andrea H."/>
            <person name="Blom J."/>
            <person name="Jaenicke S."/>
            <person name="Ruckert C."/>
            <person name="Schorsch C."/>
            <person name="Szczepanowski R."/>
            <person name="Farwick M."/>
            <person name="Goesmann A."/>
            <person name="Puhler A."/>
            <person name="Schaffer S."/>
            <person name="Tauch A."/>
            <person name="Kohler T."/>
            <person name="Brinkrolf K."/>
        </authorList>
    </citation>
    <scope>NUCLEOTIDE SEQUENCE [LARGE SCALE GENOMIC DNA]</scope>
    <source>
        <strain evidence="3">ATCC 14091 / BCRC 22168 / CBS 111 / JCM 3599 / NBRC 0793 / NRRL Y-1031 F-60-10</strain>
    </source>
</reference>
<feature type="region of interest" description="Disordered" evidence="1">
    <location>
        <begin position="87"/>
        <end position="118"/>
    </location>
</feature>
<dbReference type="AlphaFoldDB" id="K0KD56"/>
<dbReference type="InParanoid" id="K0KD56"/>
<protein>
    <submittedName>
        <fullName evidence="2">Uncharacterized protein</fullName>
    </submittedName>
</protein>
<dbReference type="Proteomes" id="UP000009328">
    <property type="component" value="Unassembled WGS sequence"/>
</dbReference>
<evidence type="ECO:0000313" key="3">
    <source>
        <dbReference type="Proteomes" id="UP000009328"/>
    </source>
</evidence>
<name>K0KD56_WICCF</name>
<dbReference type="STRING" id="1206466.K0KD56"/>
<feature type="region of interest" description="Disordered" evidence="1">
    <location>
        <begin position="13"/>
        <end position="68"/>
    </location>
</feature>
<gene>
    <name evidence="2" type="ORF">BN7_2582</name>
</gene>
<sequence length="455" mass="52049">MSLEAALAEESKNILRRLDGRPPTVLRGRKSIDRSMSPHGQLRSTSRGRNRGRSSDRRSRGASRARSQGEDVNYKWSILFHDPSDRFINSDDNLDKSGNEDDEDDISEEEQISDDEQEFEYDINDLRLPNYRISINDYYRGKVAKVSQPNNNKNNNKTNTIGASTASKVISSIAKNLNFEKNEERHIKKEGEKLEQLSEVLALEKGLEDAKNLGENVPRETIDEVAKKLNEIGFQGDKLSVNDLVKLENAKDTKYEEYKKTLIDESKDLEIDNTTSQSQSSEVEQEERIVESPLDSNETNLRVSRSITLGKFFTKGLTSSQIRSYLLYMDLSTESINSLQYTLGSVVKSGDVLYIINTVNDEDSIEFYQKQTEKLTSLVKTYMNLIADSNFKLHVVIESISQEYPKHFLNNLIKYLKPSLLIVCYRIIMNELSNYISNIPLMIIKRKAKRRKSAV</sequence>
<dbReference type="HOGENOM" id="CLU_597158_0_0_1"/>
<feature type="compositionally biased region" description="Acidic residues" evidence="1">
    <location>
        <begin position="100"/>
        <end position="118"/>
    </location>
</feature>
<feature type="compositionally biased region" description="Basic and acidic residues" evidence="1">
    <location>
        <begin position="87"/>
        <end position="99"/>
    </location>
</feature>
<feature type="region of interest" description="Disordered" evidence="1">
    <location>
        <begin position="270"/>
        <end position="291"/>
    </location>
</feature>
<evidence type="ECO:0000256" key="1">
    <source>
        <dbReference type="SAM" id="MobiDB-lite"/>
    </source>
</evidence>
<comment type="caution">
    <text evidence="2">The sequence shown here is derived from an EMBL/GenBank/DDBJ whole genome shotgun (WGS) entry which is preliminary data.</text>
</comment>
<evidence type="ECO:0000313" key="2">
    <source>
        <dbReference type="EMBL" id="CCH43035.1"/>
    </source>
</evidence>
<keyword evidence="3" id="KW-1185">Reference proteome</keyword>
<accession>K0KD56</accession>
<dbReference type="EMBL" id="CAIF01000065">
    <property type="protein sequence ID" value="CCH43035.1"/>
    <property type="molecule type" value="Genomic_DNA"/>
</dbReference>
<organism evidence="2 3">
    <name type="scientific">Wickerhamomyces ciferrii (strain ATCC 14091 / BCRC 22168 / CBS 111 / JCM 3599 / NBRC 0793 / NRRL Y-1031 F-60-10)</name>
    <name type="common">Yeast</name>
    <name type="synonym">Pichia ciferrii</name>
    <dbReference type="NCBI Taxonomy" id="1206466"/>
    <lineage>
        <taxon>Eukaryota</taxon>
        <taxon>Fungi</taxon>
        <taxon>Dikarya</taxon>
        <taxon>Ascomycota</taxon>
        <taxon>Saccharomycotina</taxon>
        <taxon>Saccharomycetes</taxon>
        <taxon>Phaffomycetales</taxon>
        <taxon>Wickerhamomycetaceae</taxon>
        <taxon>Wickerhamomyces</taxon>
    </lineage>
</organism>
<dbReference type="eggNOG" id="ENOG502QVSA">
    <property type="taxonomic scope" value="Eukaryota"/>
</dbReference>
<proteinExistence type="predicted"/>